<evidence type="ECO:0000259" key="1">
    <source>
        <dbReference type="Pfam" id="PF23635"/>
    </source>
</evidence>
<accession>A0ABC9D9T7</accession>
<dbReference type="PANTHER" id="PTHR32133:SF370">
    <property type="entry name" value="F-BOX DOMAIN-CONTAINING PROTEIN"/>
    <property type="match status" value="1"/>
</dbReference>
<dbReference type="SUPFAM" id="SSF50965">
    <property type="entry name" value="Galactose oxidase, central domain"/>
    <property type="match status" value="1"/>
</dbReference>
<dbReference type="InterPro" id="IPR056594">
    <property type="entry name" value="AT5G49610-like_b-prop"/>
</dbReference>
<sequence length="320" mass="36117">MLGFLYDSCDSDSSNTHTCFVPTSSSCLPHAGYYGMRPWDSRHGRILFRAYRSARSITIIVWDPVTDERHELPKPPLLFSYRWTTASGTCDHLDCHGQPFTVVFMSSVGDMFFSYVYSSESGKPTSAALGGDDCVSYWKRSALVGNNLLYFVCEKYKRIVEYDLVTQKISVIDLPAPFHKNEMCPTFVELTTTEAGRLGFTRVEDFRLCLWSREVEHERWTLIKAIDLDKLQPINGTWTRTIKPYLVGSAEGVGVVFLFVNDELFTVDLRSDRVTKLNVALRRGVGMVVPYVNFCTPGTSCHLPVLSLSSYQSTSLLICA</sequence>
<reference evidence="2" key="1">
    <citation type="submission" date="2024-10" db="EMBL/GenBank/DDBJ databases">
        <authorList>
            <person name="Ryan C."/>
        </authorList>
    </citation>
    <scope>NUCLEOTIDE SEQUENCE [LARGE SCALE GENOMIC DNA]</scope>
</reference>
<evidence type="ECO:0000313" key="2">
    <source>
        <dbReference type="EMBL" id="CAL5034408.1"/>
    </source>
</evidence>
<proteinExistence type="predicted"/>
<dbReference type="PANTHER" id="PTHR32133">
    <property type="entry name" value="OS07G0120400 PROTEIN"/>
    <property type="match status" value="1"/>
</dbReference>
<organism evidence="2 3">
    <name type="scientific">Urochloa decumbens</name>
    <dbReference type="NCBI Taxonomy" id="240449"/>
    <lineage>
        <taxon>Eukaryota</taxon>
        <taxon>Viridiplantae</taxon>
        <taxon>Streptophyta</taxon>
        <taxon>Embryophyta</taxon>
        <taxon>Tracheophyta</taxon>
        <taxon>Spermatophyta</taxon>
        <taxon>Magnoliopsida</taxon>
        <taxon>Liliopsida</taxon>
        <taxon>Poales</taxon>
        <taxon>Poaceae</taxon>
        <taxon>PACMAD clade</taxon>
        <taxon>Panicoideae</taxon>
        <taxon>Panicodae</taxon>
        <taxon>Paniceae</taxon>
        <taxon>Melinidinae</taxon>
        <taxon>Urochloa</taxon>
    </lineage>
</organism>
<gene>
    <name evidence="2" type="ORF">URODEC1_LOCUS83086</name>
</gene>
<evidence type="ECO:0000313" key="3">
    <source>
        <dbReference type="Proteomes" id="UP001497457"/>
    </source>
</evidence>
<feature type="domain" description="F-box protein AT5G49610-like beta-propeller" evidence="1">
    <location>
        <begin position="39"/>
        <end position="278"/>
    </location>
</feature>
<dbReference type="Pfam" id="PF23635">
    <property type="entry name" value="Beta-prop_AT5G49610-like"/>
    <property type="match status" value="1"/>
</dbReference>
<protein>
    <recommendedName>
        <fullName evidence="1">F-box protein AT5G49610-like beta-propeller domain-containing protein</fullName>
    </recommendedName>
</protein>
<name>A0ABC9D9T7_9POAL</name>
<dbReference type="Proteomes" id="UP001497457">
    <property type="component" value="Chromosome 32b"/>
</dbReference>
<keyword evidence="3" id="KW-1185">Reference proteome</keyword>
<dbReference type="AlphaFoldDB" id="A0ABC9D9T7"/>
<dbReference type="InterPro" id="IPR011043">
    <property type="entry name" value="Gal_Oxase/kelch_b-propeller"/>
</dbReference>
<dbReference type="EMBL" id="OZ075142">
    <property type="protein sequence ID" value="CAL5034408.1"/>
    <property type="molecule type" value="Genomic_DNA"/>
</dbReference>